<keyword evidence="3" id="KW-0489">Methyltransferase</keyword>
<dbReference type="GO" id="GO:0032259">
    <property type="term" value="P:methylation"/>
    <property type="evidence" value="ECO:0007669"/>
    <property type="project" value="UniProtKB-KW"/>
</dbReference>
<proteinExistence type="predicted"/>
<evidence type="ECO:0000259" key="6">
    <source>
        <dbReference type="PROSITE" id="PS50123"/>
    </source>
</evidence>
<comment type="caution">
    <text evidence="7">The sequence shown here is derived from an EMBL/GenBank/DDBJ whole genome shotgun (WGS) entry which is preliminary data.</text>
</comment>
<gene>
    <name evidence="7" type="ORF">PQJ61_05680</name>
</gene>
<dbReference type="SUPFAM" id="SSF47757">
    <property type="entry name" value="Chemotaxis receptor methyltransferase CheR, N-terminal domain"/>
    <property type="match status" value="1"/>
</dbReference>
<dbReference type="InterPro" id="IPR026024">
    <property type="entry name" value="Chemotaxis_MeTrfase_CheR"/>
</dbReference>
<dbReference type="InterPro" id="IPR029063">
    <property type="entry name" value="SAM-dependent_MTases_sf"/>
</dbReference>
<dbReference type="SUPFAM" id="SSF53335">
    <property type="entry name" value="S-adenosyl-L-methionine-dependent methyltransferases"/>
    <property type="match status" value="1"/>
</dbReference>
<dbReference type="InterPro" id="IPR000780">
    <property type="entry name" value="CheR_MeTrfase"/>
</dbReference>
<dbReference type="EMBL" id="JAQQAL010000011">
    <property type="protein sequence ID" value="MDC7226235.1"/>
    <property type="molecule type" value="Genomic_DNA"/>
</dbReference>
<dbReference type="PRINTS" id="PR00996">
    <property type="entry name" value="CHERMTFRASE"/>
</dbReference>
<dbReference type="InterPro" id="IPR036804">
    <property type="entry name" value="CheR_N_sf"/>
</dbReference>
<evidence type="ECO:0000256" key="1">
    <source>
        <dbReference type="ARBA" id="ARBA00001541"/>
    </source>
</evidence>
<dbReference type="PANTHER" id="PTHR24422:SF26">
    <property type="entry name" value="CHEMOTAXIS PROTEIN METHYLTRANSFERASE"/>
    <property type="match status" value="1"/>
</dbReference>
<dbReference type="Proteomes" id="UP001221217">
    <property type="component" value="Unassembled WGS sequence"/>
</dbReference>
<dbReference type="PANTHER" id="PTHR24422">
    <property type="entry name" value="CHEMOTAXIS PROTEIN METHYLTRANSFERASE"/>
    <property type="match status" value="1"/>
</dbReference>
<feature type="domain" description="CheR-type methyltransferase" evidence="6">
    <location>
        <begin position="12"/>
        <end position="280"/>
    </location>
</feature>
<dbReference type="PROSITE" id="PS50123">
    <property type="entry name" value="CHER"/>
    <property type="match status" value="1"/>
</dbReference>
<evidence type="ECO:0000256" key="5">
    <source>
        <dbReference type="ARBA" id="ARBA00022691"/>
    </source>
</evidence>
<dbReference type="InterPro" id="IPR022641">
    <property type="entry name" value="CheR_N"/>
</dbReference>
<keyword evidence="4" id="KW-0808">Transferase</keyword>
<keyword evidence="5" id="KW-0949">S-adenosyl-L-methionine</keyword>
<reference evidence="7 8" key="1">
    <citation type="submission" date="2022-12" db="EMBL/GenBank/DDBJ databases">
        <title>Metagenome assembled genome from gulf of manar.</title>
        <authorList>
            <person name="Kohli P."/>
            <person name="Pk S."/>
            <person name="Venkata Ramana C."/>
            <person name="Sasikala C."/>
        </authorList>
    </citation>
    <scope>NUCLEOTIDE SEQUENCE [LARGE SCALE GENOMIC DNA]</scope>
    <source>
        <strain evidence="7">JB008</strain>
    </source>
</reference>
<dbReference type="Pfam" id="PF01739">
    <property type="entry name" value="CheR"/>
    <property type="match status" value="1"/>
</dbReference>
<dbReference type="Gene3D" id="3.40.50.150">
    <property type="entry name" value="Vaccinia Virus protein VP39"/>
    <property type="match status" value="1"/>
</dbReference>
<dbReference type="AlphaFoldDB" id="A0AAJ1MM18"/>
<comment type="catalytic activity">
    <reaction evidence="1">
        <text>L-glutamyl-[protein] + S-adenosyl-L-methionine = [protein]-L-glutamate 5-O-methyl ester + S-adenosyl-L-homocysteine</text>
        <dbReference type="Rhea" id="RHEA:24452"/>
        <dbReference type="Rhea" id="RHEA-COMP:10208"/>
        <dbReference type="Rhea" id="RHEA-COMP:10311"/>
        <dbReference type="ChEBI" id="CHEBI:29973"/>
        <dbReference type="ChEBI" id="CHEBI:57856"/>
        <dbReference type="ChEBI" id="CHEBI:59789"/>
        <dbReference type="ChEBI" id="CHEBI:82795"/>
        <dbReference type="EC" id="2.1.1.80"/>
    </reaction>
</comment>
<evidence type="ECO:0000256" key="4">
    <source>
        <dbReference type="ARBA" id="ARBA00022679"/>
    </source>
</evidence>
<dbReference type="EC" id="2.1.1.80" evidence="2"/>
<evidence type="ECO:0000313" key="7">
    <source>
        <dbReference type="EMBL" id="MDC7226235.1"/>
    </source>
</evidence>
<dbReference type="GO" id="GO:0008983">
    <property type="term" value="F:protein-glutamate O-methyltransferase activity"/>
    <property type="evidence" value="ECO:0007669"/>
    <property type="project" value="UniProtKB-EC"/>
</dbReference>
<dbReference type="Gene3D" id="1.10.155.10">
    <property type="entry name" value="Chemotaxis receptor methyltransferase CheR, N-terminal domain"/>
    <property type="match status" value="1"/>
</dbReference>
<dbReference type="InterPro" id="IPR050903">
    <property type="entry name" value="Bact_Chemotaxis_MeTrfase"/>
</dbReference>
<protein>
    <recommendedName>
        <fullName evidence="2">protein-glutamate O-methyltransferase</fullName>
        <ecNumber evidence="2">2.1.1.80</ecNumber>
    </recommendedName>
</protein>
<organism evidence="7 8">
    <name type="scientific">Candidatus Thalassospirochaeta sargassi</name>
    <dbReference type="NCBI Taxonomy" id="3119039"/>
    <lineage>
        <taxon>Bacteria</taxon>
        <taxon>Pseudomonadati</taxon>
        <taxon>Spirochaetota</taxon>
        <taxon>Spirochaetia</taxon>
        <taxon>Spirochaetales</taxon>
        <taxon>Spirochaetaceae</taxon>
        <taxon>Candidatus Thalassospirochaeta</taxon>
    </lineage>
</organism>
<dbReference type="InterPro" id="IPR022642">
    <property type="entry name" value="CheR_C"/>
</dbReference>
<accession>A0AAJ1MM18</accession>
<dbReference type="Pfam" id="PF03705">
    <property type="entry name" value="CheR_N"/>
    <property type="match status" value="1"/>
</dbReference>
<dbReference type="PIRSF" id="PIRSF000410">
    <property type="entry name" value="CheR"/>
    <property type="match status" value="1"/>
</dbReference>
<evidence type="ECO:0000256" key="3">
    <source>
        <dbReference type="ARBA" id="ARBA00022603"/>
    </source>
</evidence>
<evidence type="ECO:0000256" key="2">
    <source>
        <dbReference type="ARBA" id="ARBA00012534"/>
    </source>
</evidence>
<dbReference type="SMART" id="SM00138">
    <property type="entry name" value="MeTrc"/>
    <property type="match status" value="1"/>
</dbReference>
<evidence type="ECO:0000313" key="8">
    <source>
        <dbReference type="Proteomes" id="UP001221217"/>
    </source>
</evidence>
<name>A0AAJ1MM18_9SPIO</name>
<sequence>MNHAIDNSVRKIGDREFHKLSSFIEQEVGIKLPPVKRTLLESRLQKRLKSLSIPDFGEYCDFVFNTDEGALEVIEMIDAVTTNKTDFMRESAHFEFMVHTALPELMKNKSEIKLWSAACSSGQEPYNMAMFMEEFIERTHRVDYSITATDISKSSLVKARRAVYQMRDIEIVSEQFKKKYFLRSRNPESSEIRIKPDIRNKVFFQPINLMKEDYGLNVKFDIVFCRNVLIYFNKENQSEVIRRILNHMNSGAYLFLGHSESLAGMRQNLRSVGASVYRKE</sequence>